<feature type="domain" description="Methyltransferase type 11" evidence="1">
    <location>
        <begin position="220"/>
        <end position="268"/>
    </location>
</feature>
<comment type="caution">
    <text evidence="2">The sequence shown here is derived from an EMBL/GenBank/DDBJ whole genome shotgun (WGS) entry which is preliminary data.</text>
</comment>
<dbReference type="InterPro" id="IPR013216">
    <property type="entry name" value="Methyltransf_11"/>
</dbReference>
<reference evidence="2 3" key="1">
    <citation type="journal article" date="2018" name="ACS Chem. Biol.">
        <title>Ketoreductase domain dysfunction expands chemodiversity: malyngamide biosynthesis in the cyanobacterium Okeania hirsuta.</title>
        <authorList>
            <person name="Moss N.A."/>
            <person name="Leao T."/>
            <person name="Rankin M."/>
            <person name="McCullough T.M."/>
            <person name="Qu P."/>
            <person name="Korobeynikov A."/>
            <person name="Smith J.L."/>
            <person name="Gerwick L."/>
            <person name="Gerwick W.H."/>
        </authorList>
    </citation>
    <scope>NUCLEOTIDE SEQUENCE [LARGE SCALE GENOMIC DNA]</scope>
    <source>
        <strain evidence="2 3">PAB10Feb10-1</strain>
    </source>
</reference>
<dbReference type="GO" id="GO:0008757">
    <property type="term" value="F:S-adenosylmethionine-dependent methyltransferase activity"/>
    <property type="evidence" value="ECO:0007669"/>
    <property type="project" value="InterPro"/>
</dbReference>
<dbReference type="Gene3D" id="3.40.50.150">
    <property type="entry name" value="Vaccinia Virus protein VP39"/>
    <property type="match status" value="1"/>
</dbReference>
<keyword evidence="2" id="KW-0808">Transferase</keyword>
<evidence type="ECO:0000313" key="3">
    <source>
        <dbReference type="Proteomes" id="UP000269154"/>
    </source>
</evidence>
<gene>
    <name evidence="2" type="ORF">D5R40_19410</name>
</gene>
<organism evidence="2 3">
    <name type="scientific">Okeania hirsuta</name>
    <dbReference type="NCBI Taxonomy" id="1458930"/>
    <lineage>
        <taxon>Bacteria</taxon>
        <taxon>Bacillati</taxon>
        <taxon>Cyanobacteriota</taxon>
        <taxon>Cyanophyceae</taxon>
        <taxon>Oscillatoriophycideae</taxon>
        <taxon>Oscillatoriales</taxon>
        <taxon>Microcoleaceae</taxon>
        <taxon>Okeania</taxon>
    </lineage>
</organism>
<accession>A0A3N6P7W7</accession>
<name>A0A3N6P7W7_9CYAN</name>
<evidence type="ECO:0000259" key="1">
    <source>
        <dbReference type="Pfam" id="PF08241"/>
    </source>
</evidence>
<keyword evidence="3" id="KW-1185">Reference proteome</keyword>
<dbReference type="InterPro" id="IPR029063">
    <property type="entry name" value="SAM-dependent_MTases_sf"/>
</dbReference>
<dbReference type="GO" id="GO:0032259">
    <property type="term" value="P:methylation"/>
    <property type="evidence" value="ECO:0007669"/>
    <property type="project" value="UniProtKB-KW"/>
</dbReference>
<dbReference type="CDD" id="cd02440">
    <property type="entry name" value="AdoMet_MTases"/>
    <property type="match status" value="1"/>
</dbReference>
<keyword evidence="2" id="KW-0489">Methyltransferase</keyword>
<dbReference type="SUPFAM" id="SSF53335">
    <property type="entry name" value="S-adenosyl-L-methionine-dependent methyltransferases"/>
    <property type="match status" value="1"/>
</dbReference>
<protein>
    <submittedName>
        <fullName evidence="2">Class I SAM-dependent methyltransferase</fullName>
    </submittedName>
</protein>
<dbReference type="RefSeq" id="WP_124143822.1">
    <property type="nucleotide sequence ID" value="NZ_CAWOKI010000370.1"/>
</dbReference>
<dbReference type="Pfam" id="PF08241">
    <property type="entry name" value="Methyltransf_11"/>
    <property type="match status" value="1"/>
</dbReference>
<dbReference type="EMBL" id="RCBY01000119">
    <property type="protein sequence ID" value="RQH35944.1"/>
    <property type="molecule type" value="Genomic_DNA"/>
</dbReference>
<dbReference type="OrthoDB" id="421066at2"/>
<dbReference type="Proteomes" id="UP000269154">
    <property type="component" value="Unassembled WGS sequence"/>
</dbReference>
<sequence length="375" mass="42945">MFNLDFPKSTEIHYLTKFSGWYISENNFNIQLSIYLNGKPYASLLHGGYRPDVAAAFPEKKYASHSGFGGELLLPKNIKPETDIKIEIFADGREKILLFQNQFKIIGNIPNQPQRQKIFNLQKLLICPQCGNIATPCNKKNCPIWIRSNTPHILQPGDLPFIKLTETETTHPYSEGILTVLNKIGENGIVLDFGAGNTQKEYLKPNICYLDVQQYQYTDVVCSTLKLPFSDNCFDGIISHAVFEHLPNPFFTAKELYRILKPGGLIFIDTAFLQPLHADPSHYFNMTIHGLRKILSDFEEINSGIFPHHYPSYSMMMFIQTVWPYIQQQEWQERLEDWHAFLVQEGDNLDIVLGEKGREILAAGVFFEGKKTTES</sequence>
<dbReference type="AlphaFoldDB" id="A0A3N6P7W7"/>
<proteinExistence type="predicted"/>
<evidence type="ECO:0000313" key="2">
    <source>
        <dbReference type="EMBL" id="RQH35944.1"/>
    </source>
</evidence>